<dbReference type="EMBL" id="CP051774">
    <property type="protein sequence ID" value="QJE94382.1"/>
    <property type="molecule type" value="Genomic_DNA"/>
</dbReference>
<reference evidence="1 2" key="1">
    <citation type="submission" date="2020-04" db="EMBL/GenBank/DDBJ databases">
        <title>Luteolibacter sp. G-1-1-1 isolated from soil.</title>
        <authorList>
            <person name="Dahal R.H."/>
        </authorList>
    </citation>
    <scope>NUCLEOTIDE SEQUENCE [LARGE SCALE GENOMIC DNA]</scope>
    <source>
        <strain evidence="1 2">G-1-1-1</strain>
    </source>
</reference>
<sequence>MKSRWWMLIVLGAYGAGWFGGRQNSATAAQGGQEAALQAASSAAAGKPTRDSSRKQWGMKLSERAPDDIVAMAKEIPRKDLGPSIEAWFDSYGIGGLDSETVTKAWSLIDAWVVEDFESAWAWANNIQQPASREFVIKAIAGSLSGSDPAKAFECLVSNGDFISSFNDDRLVTLIMNLSKESLAQGPEKLVEFWKKIPSATERVNSFVNVTLEPPPGTDFRALQAAMDRELGKKMERPINPGGVMAAWAKVDRDAAVEYVFARAAAGEEIRDQWSEVRSTIEKQHGSAAASEWAMGMLRELPEGERGSFFIGAQYQNMPGAFFDLLRSGGGSEEETATYLRETLQAGIDQGRPWGISTLLSSMPVEERIDHVKTLRGPKAFEAVRDNAAS</sequence>
<dbReference type="KEGG" id="luo:HHL09_00800"/>
<evidence type="ECO:0008006" key="3">
    <source>
        <dbReference type="Google" id="ProtNLM"/>
    </source>
</evidence>
<dbReference type="RefSeq" id="WP_169452603.1">
    <property type="nucleotide sequence ID" value="NZ_CP051774.1"/>
</dbReference>
<dbReference type="Proteomes" id="UP000501812">
    <property type="component" value="Chromosome"/>
</dbReference>
<accession>A0A858RCC8</accession>
<keyword evidence="2" id="KW-1185">Reference proteome</keyword>
<evidence type="ECO:0000313" key="2">
    <source>
        <dbReference type="Proteomes" id="UP000501812"/>
    </source>
</evidence>
<name>A0A858RCC8_9BACT</name>
<proteinExistence type="predicted"/>
<gene>
    <name evidence="1" type="ORF">HHL09_00800</name>
</gene>
<dbReference type="AlphaFoldDB" id="A0A858RCC8"/>
<organism evidence="1 2">
    <name type="scientific">Luteolibacter luteus</name>
    <dbReference type="NCBI Taxonomy" id="2728835"/>
    <lineage>
        <taxon>Bacteria</taxon>
        <taxon>Pseudomonadati</taxon>
        <taxon>Verrucomicrobiota</taxon>
        <taxon>Verrucomicrobiia</taxon>
        <taxon>Verrucomicrobiales</taxon>
        <taxon>Verrucomicrobiaceae</taxon>
        <taxon>Luteolibacter</taxon>
    </lineage>
</organism>
<protein>
    <recommendedName>
        <fullName evidence="3">DUF4034 domain-containing protein</fullName>
    </recommendedName>
</protein>
<evidence type="ECO:0000313" key="1">
    <source>
        <dbReference type="EMBL" id="QJE94382.1"/>
    </source>
</evidence>